<dbReference type="SUPFAM" id="SSF54928">
    <property type="entry name" value="RNA-binding domain, RBD"/>
    <property type="match status" value="1"/>
</dbReference>
<dbReference type="InterPro" id="IPR052462">
    <property type="entry name" value="SLIRP/GR-RBP-like"/>
</dbReference>
<gene>
    <name evidence="4" type="ORF">DJ013_04050</name>
</gene>
<reference evidence="4 5" key="1">
    <citation type="submission" date="2018-05" db="EMBL/GenBank/DDBJ databases">
        <title>Complete genome sequence of Arcticibacterium luteifluviistationis SM1504T, a cytophagaceae bacterium isolated from Arctic surface seawater.</title>
        <authorList>
            <person name="Li Y."/>
            <person name="Qin Q.-L."/>
        </authorList>
    </citation>
    <scope>NUCLEOTIDE SEQUENCE [LARGE SCALE GENOMIC DNA]</scope>
    <source>
        <strain evidence="4 5">SM1504</strain>
    </source>
</reference>
<dbReference type="SMART" id="SM00360">
    <property type="entry name" value="RRM"/>
    <property type="match status" value="1"/>
</dbReference>
<dbReference type="GO" id="GO:0003723">
    <property type="term" value="F:RNA binding"/>
    <property type="evidence" value="ECO:0007669"/>
    <property type="project" value="UniProtKB-KW"/>
</dbReference>
<accession>A0A2Z4G8J9</accession>
<organism evidence="4 5">
    <name type="scientific">Arcticibacterium luteifluviistationis</name>
    <dbReference type="NCBI Taxonomy" id="1784714"/>
    <lineage>
        <taxon>Bacteria</taxon>
        <taxon>Pseudomonadati</taxon>
        <taxon>Bacteroidota</taxon>
        <taxon>Cytophagia</taxon>
        <taxon>Cytophagales</taxon>
        <taxon>Leadbetterellaceae</taxon>
        <taxon>Arcticibacterium</taxon>
    </lineage>
</organism>
<evidence type="ECO:0000259" key="3">
    <source>
        <dbReference type="PROSITE" id="PS50102"/>
    </source>
</evidence>
<dbReference type="InterPro" id="IPR035979">
    <property type="entry name" value="RBD_domain_sf"/>
</dbReference>
<evidence type="ECO:0000313" key="4">
    <source>
        <dbReference type="EMBL" id="AWV97388.1"/>
    </source>
</evidence>
<dbReference type="CDD" id="cd21608">
    <property type="entry name" value="RRM2_NsCP33_like"/>
    <property type="match status" value="1"/>
</dbReference>
<sequence length="99" mass="10876">MNIFVAKLNYDTQEADLESSFAEFGAVDSAKIIMDKFTGRSKGFGFVEMPNDDEAQNAINALNDTEMDGRTIVVKKAEPRESRDSRGGGNRGGGFNSRY</sequence>
<dbReference type="PROSITE" id="PS50102">
    <property type="entry name" value="RRM"/>
    <property type="match status" value="1"/>
</dbReference>
<feature type="compositionally biased region" description="Basic and acidic residues" evidence="2">
    <location>
        <begin position="76"/>
        <end position="86"/>
    </location>
</feature>
<dbReference type="RefSeq" id="WP_111370490.1">
    <property type="nucleotide sequence ID" value="NZ_CP029480.1"/>
</dbReference>
<feature type="region of interest" description="Disordered" evidence="2">
    <location>
        <begin position="76"/>
        <end position="99"/>
    </location>
</feature>
<dbReference type="InterPro" id="IPR012677">
    <property type="entry name" value="Nucleotide-bd_a/b_plait_sf"/>
</dbReference>
<dbReference type="EMBL" id="CP029480">
    <property type="protein sequence ID" value="AWV97388.1"/>
    <property type="molecule type" value="Genomic_DNA"/>
</dbReference>
<dbReference type="Gene3D" id="3.30.70.330">
    <property type="match status" value="1"/>
</dbReference>
<name>A0A2Z4G8J9_9BACT</name>
<dbReference type="Proteomes" id="UP000249873">
    <property type="component" value="Chromosome"/>
</dbReference>
<dbReference type="InterPro" id="IPR048289">
    <property type="entry name" value="RRM2_NsCP33-like"/>
</dbReference>
<protein>
    <submittedName>
        <fullName evidence="4">RNA-binding protein</fullName>
    </submittedName>
</protein>
<dbReference type="AlphaFoldDB" id="A0A2Z4G8J9"/>
<evidence type="ECO:0000313" key="5">
    <source>
        <dbReference type="Proteomes" id="UP000249873"/>
    </source>
</evidence>
<proteinExistence type="predicted"/>
<keyword evidence="5" id="KW-1185">Reference proteome</keyword>
<dbReference type="InterPro" id="IPR000504">
    <property type="entry name" value="RRM_dom"/>
</dbReference>
<dbReference type="KEGG" id="als:DJ013_04050"/>
<evidence type="ECO:0000256" key="2">
    <source>
        <dbReference type="SAM" id="MobiDB-lite"/>
    </source>
</evidence>
<keyword evidence="1" id="KW-0694">RNA-binding</keyword>
<feature type="domain" description="RRM" evidence="3">
    <location>
        <begin position="1"/>
        <end position="79"/>
    </location>
</feature>
<feature type="compositionally biased region" description="Gly residues" evidence="2">
    <location>
        <begin position="87"/>
        <end position="99"/>
    </location>
</feature>
<dbReference type="PANTHER" id="PTHR48027">
    <property type="entry name" value="HETEROGENEOUS NUCLEAR RIBONUCLEOPROTEIN 87F-RELATED"/>
    <property type="match status" value="1"/>
</dbReference>
<dbReference type="OrthoDB" id="9798855at2"/>
<evidence type="ECO:0000256" key="1">
    <source>
        <dbReference type="ARBA" id="ARBA00022884"/>
    </source>
</evidence>
<dbReference type="Pfam" id="PF00076">
    <property type="entry name" value="RRM_1"/>
    <property type="match status" value="1"/>
</dbReference>